<name>A0A160TS04_9ZZZZ</name>
<keyword evidence="3" id="KW-0804">Transcription</keyword>
<dbReference type="SMART" id="SM00345">
    <property type="entry name" value="HTH_GNTR"/>
    <property type="match status" value="1"/>
</dbReference>
<reference evidence="5" key="1">
    <citation type="submission" date="2015-10" db="EMBL/GenBank/DDBJ databases">
        <authorList>
            <person name="Gilbert D.G."/>
        </authorList>
    </citation>
    <scope>NUCLEOTIDE SEQUENCE</scope>
</reference>
<dbReference type="Pfam" id="PF00392">
    <property type="entry name" value="GntR"/>
    <property type="match status" value="1"/>
</dbReference>
<dbReference type="Gene3D" id="1.10.10.10">
    <property type="entry name" value="Winged helix-like DNA-binding domain superfamily/Winged helix DNA-binding domain"/>
    <property type="match status" value="1"/>
</dbReference>
<dbReference type="AlphaFoldDB" id="A0A160TS04"/>
<dbReference type="PANTHER" id="PTHR43537:SF24">
    <property type="entry name" value="GLUCONATE OPERON TRANSCRIPTIONAL REPRESSOR"/>
    <property type="match status" value="1"/>
</dbReference>
<evidence type="ECO:0000256" key="3">
    <source>
        <dbReference type="ARBA" id="ARBA00023163"/>
    </source>
</evidence>
<dbReference type="PANTHER" id="PTHR43537">
    <property type="entry name" value="TRANSCRIPTIONAL REGULATOR, GNTR FAMILY"/>
    <property type="match status" value="1"/>
</dbReference>
<protein>
    <submittedName>
        <fullName evidence="5">Transcriptional regulator, GntR family</fullName>
    </submittedName>
</protein>
<dbReference type="SMART" id="SM00895">
    <property type="entry name" value="FCD"/>
    <property type="match status" value="1"/>
</dbReference>
<evidence type="ECO:0000259" key="4">
    <source>
        <dbReference type="PROSITE" id="PS50949"/>
    </source>
</evidence>
<dbReference type="CDD" id="cd07377">
    <property type="entry name" value="WHTH_GntR"/>
    <property type="match status" value="1"/>
</dbReference>
<accession>A0A160TS04</accession>
<dbReference type="GO" id="GO:0003677">
    <property type="term" value="F:DNA binding"/>
    <property type="evidence" value="ECO:0007669"/>
    <property type="project" value="UniProtKB-KW"/>
</dbReference>
<evidence type="ECO:0000313" key="5">
    <source>
        <dbReference type="EMBL" id="CUS53157.1"/>
    </source>
</evidence>
<dbReference type="SUPFAM" id="SSF48008">
    <property type="entry name" value="GntR ligand-binding domain-like"/>
    <property type="match status" value="1"/>
</dbReference>
<dbReference type="InterPro" id="IPR008920">
    <property type="entry name" value="TF_FadR/GntR_C"/>
</dbReference>
<dbReference type="Gene3D" id="1.20.120.530">
    <property type="entry name" value="GntR ligand-binding domain-like"/>
    <property type="match status" value="1"/>
</dbReference>
<gene>
    <name evidence="5" type="ORF">MGWOODY_XGa2782</name>
</gene>
<keyword evidence="1" id="KW-0805">Transcription regulation</keyword>
<dbReference type="InterPro" id="IPR000524">
    <property type="entry name" value="Tscrpt_reg_HTH_GntR"/>
</dbReference>
<dbReference type="EMBL" id="CZRL01000094">
    <property type="protein sequence ID" value="CUS53157.1"/>
    <property type="molecule type" value="Genomic_DNA"/>
</dbReference>
<proteinExistence type="predicted"/>
<dbReference type="GO" id="GO:0003700">
    <property type="term" value="F:DNA-binding transcription factor activity"/>
    <property type="evidence" value="ECO:0007669"/>
    <property type="project" value="InterPro"/>
</dbReference>
<dbReference type="InterPro" id="IPR011711">
    <property type="entry name" value="GntR_C"/>
</dbReference>
<evidence type="ECO:0000256" key="1">
    <source>
        <dbReference type="ARBA" id="ARBA00023015"/>
    </source>
</evidence>
<dbReference type="InterPro" id="IPR036390">
    <property type="entry name" value="WH_DNA-bd_sf"/>
</dbReference>
<dbReference type="InterPro" id="IPR036388">
    <property type="entry name" value="WH-like_DNA-bd_sf"/>
</dbReference>
<keyword evidence="2" id="KW-0238">DNA-binding</keyword>
<dbReference type="PROSITE" id="PS50949">
    <property type="entry name" value="HTH_GNTR"/>
    <property type="match status" value="1"/>
</dbReference>
<evidence type="ECO:0000256" key="2">
    <source>
        <dbReference type="ARBA" id="ARBA00023125"/>
    </source>
</evidence>
<feature type="domain" description="HTH gntR-type" evidence="4">
    <location>
        <begin position="10"/>
        <end position="77"/>
    </location>
</feature>
<dbReference type="Pfam" id="PF07729">
    <property type="entry name" value="FCD"/>
    <property type="match status" value="1"/>
</dbReference>
<dbReference type="SUPFAM" id="SSF46785">
    <property type="entry name" value="Winged helix' DNA-binding domain"/>
    <property type="match status" value="1"/>
</dbReference>
<organism evidence="5">
    <name type="scientific">hydrothermal vent metagenome</name>
    <dbReference type="NCBI Taxonomy" id="652676"/>
    <lineage>
        <taxon>unclassified sequences</taxon>
        <taxon>metagenomes</taxon>
        <taxon>ecological metagenomes</taxon>
    </lineage>
</organism>
<sequence length="221" mass="25115">MFTRLDRKRTRLADDVYEQILSAILSGKIVPGERLIQETIASQIDVSRTPVREAFLRLEREGVLEAAGRGGFQIRDITEKEIQDLYLAREAVEGFAAKLLAGALSQEQAQNIETAVRSEMGLKSNHKEEHFHANRTIHRTIVAQTGNGILLDMFDSIWNRGISIRSFSAYPIPDSQDNREQHLLLLDQIKTGNVDEAETAMVAHIREGLDNHVRWLHDERH</sequence>